<keyword evidence="1" id="KW-0732">Signal</keyword>
<dbReference type="SUPFAM" id="SSF53850">
    <property type="entry name" value="Periplasmic binding protein-like II"/>
    <property type="match status" value="1"/>
</dbReference>
<dbReference type="InterPro" id="IPR006059">
    <property type="entry name" value="SBP"/>
</dbReference>
<evidence type="ECO:0000313" key="3">
    <source>
        <dbReference type="Proteomes" id="UP001595645"/>
    </source>
</evidence>
<name>A0ABV7P4B5_9PSEU</name>
<feature type="chain" id="PRO_5046123591" evidence="1">
    <location>
        <begin position="29"/>
        <end position="422"/>
    </location>
</feature>
<dbReference type="Gene3D" id="3.40.190.10">
    <property type="entry name" value="Periplasmic binding protein-like II"/>
    <property type="match status" value="1"/>
</dbReference>
<dbReference type="Pfam" id="PF13416">
    <property type="entry name" value="SBP_bac_8"/>
    <property type="match status" value="1"/>
</dbReference>
<evidence type="ECO:0000256" key="1">
    <source>
        <dbReference type="SAM" id="SignalP"/>
    </source>
</evidence>
<organism evidence="2 3">
    <name type="scientific">Amycolatopsis speibonae</name>
    <dbReference type="NCBI Taxonomy" id="1450224"/>
    <lineage>
        <taxon>Bacteria</taxon>
        <taxon>Bacillati</taxon>
        <taxon>Actinomycetota</taxon>
        <taxon>Actinomycetes</taxon>
        <taxon>Pseudonocardiales</taxon>
        <taxon>Pseudonocardiaceae</taxon>
        <taxon>Amycolatopsis</taxon>
    </lineage>
</organism>
<dbReference type="EMBL" id="JBHRWK010000038">
    <property type="protein sequence ID" value="MFC3452626.1"/>
    <property type="molecule type" value="Genomic_DNA"/>
</dbReference>
<sequence length="422" mass="45162">MVFNPVDKLKYLTAALLAVVLAAGCASEAEGTVKLTIATFGEFGYDPLLKEYEAAHPGIRIESRVAEFEAHHKGAATQMAAGRGAADILAIEEQYMPQFRQSAAKFVDLARFGARDLQTRWPQWKWEQGLGPAGAVLGLGTDMGSLAMCFRKDYFGQAGLPTDRDAVSRLWPTWEDYARVADQFSAKVPATKFADSAGGIYTAILNQSPENFFSASDDSFIADRNPGLQRAFTLAGQIGAKGQTARVTPFTQPWNVAIKQGSFATIACPAWMLTQIQEAGGAENAGKWDVASVPGGGGNNGGSFLTVPAQSEHPQQAYELAKWLTDPAQEIRLFSASNILPSEPAAYRSPAVLEKVDPYFSGAPIGRIYAASADTLQPNYRGLKDAVVRPTFGTALGRVESGKQSLDAAWNQAVAEARAAVS</sequence>
<dbReference type="PANTHER" id="PTHR43649:SF32">
    <property type="entry name" value="SUGAR BINDING SECRETED PROTEIN"/>
    <property type="match status" value="1"/>
</dbReference>
<gene>
    <name evidence="2" type="ORF">ACFOSH_24585</name>
</gene>
<proteinExistence type="predicted"/>
<keyword evidence="3" id="KW-1185">Reference proteome</keyword>
<reference evidence="3" key="1">
    <citation type="journal article" date="2019" name="Int. J. Syst. Evol. Microbiol.">
        <title>The Global Catalogue of Microorganisms (GCM) 10K type strain sequencing project: providing services to taxonomists for standard genome sequencing and annotation.</title>
        <authorList>
            <consortium name="The Broad Institute Genomics Platform"/>
            <consortium name="The Broad Institute Genome Sequencing Center for Infectious Disease"/>
            <person name="Wu L."/>
            <person name="Ma J."/>
        </authorList>
    </citation>
    <scope>NUCLEOTIDE SEQUENCE [LARGE SCALE GENOMIC DNA]</scope>
    <source>
        <strain evidence="3">CGMCC 4.7676</strain>
    </source>
</reference>
<protein>
    <submittedName>
        <fullName evidence="2">Extracellular solute-binding protein</fullName>
    </submittedName>
</protein>
<feature type="signal peptide" evidence="1">
    <location>
        <begin position="1"/>
        <end position="28"/>
    </location>
</feature>
<evidence type="ECO:0000313" key="2">
    <source>
        <dbReference type="EMBL" id="MFC3452626.1"/>
    </source>
</evidence>
<dbReference type="PANTHER" id="PTHR43649">
    <property type="entry name" value="ARABINOSE-BINDING PROTEIN-RELATED"/>
    <property type="match status" value="1"/>
</dbReference>
<dbReference type="RefSeq" id="WP_378241399.1">
    <property type="nucleotide sequence ID" value="NZ_JBHRWK010000038.1"/>
</dbReference>
<dbReference type="InterPro" id="IPR050490">
    <property type="entry name" value="Bact_solute-bd_prot1"/>
</dbReference>
<accession>A0ABV7P4B5</accession>
<dbReference type="Proteomes" id="UP001595645">
    <property type="component" value="Unassembled WGS sequence"/>
</dbReference>
<comment type="caution">
    <text evidence="2">The sequence shown here is derived from an EMBL/GenBank/DDBJ whole genome shotgun (WGS) entry which is preliminary data.</text>
</comment>